<dbReference type="Proteomes" id="UP001596254">
    <property type="component" value="Unassembled WGS sequence"/>
</dbReference>
<dbReference type="RefSeq" id="WP_164508750.1">
    <property type="nucleotide sequence ID" value="NZ_JBHSSK010000021.1"/>
</dbReference>
<evidence type="ECO:0000259" key="7">
    <source>
        <dbReference type="Pfam" id="PF00746"/>
    </source>
</evidence>
<feature type="signal peptide" evidence="6">
    <location>
        <begin position="1"/>
        <end position="34"/>
    </location>
</feature>
<comment type="caution">
    <text evidence="8">The sequence shown here is derived from an EMBL/GenBank/DDBJ whole genome shotgun (WGS) entry which is preliminary data.</text>
</comment>
<protein>
    <submittedName>
        <fullName evidence="8">BspA family leucine-rich repeat surface protein</fullName>
    </submittedName>
</protein>
<feature type="compositionally biased region" description="Polar residues" evidence="5">
    <location>
        <begin position="37"/>
        <end position="46"/>
    </location>
</feature>
<organism evidence="8 9">
    <name type="scientific">Levilactobacillus tongjiangensis</name>
    <dbReference type="NCBI Taxonomy" id="2486023"/>
    <lineage>
        <taxon>Bacteria</taxon>
        <taxon>Bacillati</taxon>
        <taxon>Bacillota</taxon>
        <taxon>Bacilli</taxon>
        <taxon>Lactobacillales</taxon>
        <taxon>Lactobacillaceae</taxon>
        <taxon>Levilactobacillus</taxon>
    </lineage>
</organism>
<dbReference type="InterPro" id="IPR019931">
    <property type="entry name" value="LPXTG_anchor"/>
</dbReference>
<evidence type="ECO:0000256" key="2">
    <source>
        <dbReference type="ARBA" id="ARBA00022525"/>
    </source>
</evidence>
<accession>A0ABW1SRH4</accession>
<evidence type="ECO:0000313" key="8">
    <source>
        <dbReference type="EMBL" id="MFC6207129.1"/>
    </source>
</evidence>
<keyword evidence="4" id="KW-0572">Peptidoglycan-anchor</keyword>
<proteinExistence type="predicted"/>
<dbReference type="Pfam" id="PF03382">
    <property type="entry name" value="DUF285"/>
    <property type="match status" value="2"/>
</dbReference>
<feature type="compositionally biased region" description="Low complexity" evidence="5">
    <location>
        <begin position="96"/>
        <end position="112"/>
    </location>
</feature>
<sequence>MSTKLGNSSKQKLATLALLGAVAGLGYQIDVAQADTTATPDQQAPKTTVTSPATTTNQLQDKSATLSRSQEEPSQNKSGNVENSQLVKEAEPQPEETPAAPQAPAAPEQTTPDKVATPAKHDTPQPTNLDVVQPQQPVKRARMATPVAPIDIQTGVWGTSKWTLNDQGTMTIFAGTLGRAFNQFDSTNDNIFGAKKVVFDGTAGKIVLPANANSLFASFEKVTAYEGLDNVDTSQVAMMNNLFAENLALTSIDLSSWDFSHVSNVSYMFAGQSPAILEEMQLKSVKLGKSFNAAINLTGMFQNAANLTDVDFANWDLSHATNIQIMLSGTGFSTLDVSGWNVGHVTSTRDAFSNMANLTAINLGDWQTGKVGNAIGMFRNDPLLTQLDLTNVGGQYITNLLDGNTGLSQLVLGPNTVLTNDYGNVALPAVPVNDDYTGLWQSVETGATYTSDELVATYDGATMAGTYVWQKTTPKPVTPVDPGTPVNPGTPDVVTPGPTPETPTTDIVNGGDAATIDDSAADTVAPKKTVKTVPVQTVKTSGQAVKGTRSAVVATTMPTVVPAASKTPVSQTTQQATLPQTGEQKTSWLAVVAGALSMSLLGAHWFKRQD</sequence>
<feature type="compositionally biased region" description="Polar residues" evidence="5">
    <location>
        <begin position="57"/>
        <end position="86"/>
    </location>
</feature>
<dbReference type="EMBL" id="JBHSSK010000021">
    <property type="protein sequence ID" value="MFC6207129.1"/>
    <property type="molecule type" value="Genomic_DNA"/>
</dbReference>
<feature type="compositionally biased region" description="Low complexity" evidence="5">
    <location>
        <begin position="47"/>
        <end position="56"/>
    </location>
</feature>
<dbReference type="NCBIfam" id="TIGR01167">
    <property type="entry name" value="LPXTG_anchor"/>
    <property type="match status" value="1"/>
</dbReference>
<feature type="region of interest" description="Disordered" evidence="5">
    <location>
        <begin position="37"/>
        <end position="141"/>
    </location>
</feature>
<evidence type="ECO:0000256" key="6">
    <source>
        <dbReference type="SAM" id="SignalP"/>
    </source>
</evidence>
<feature type="domain" description="Gram-positive cocci surface proteins LPxTG" evidence="7">
    <location>
        <begin position="571"/>
        <end position="601"/>
    </location>
</feature>
<evidence type="ECO:0000313" key="9">
    <source>
        <dbReference type="Proteomes" id="UP001596254"/>
    </source>
</evidence>
<evidence type="ECO:0000256" key="1">
    <source>
        <dbReference type="ARBA" id="ARBA00022512"/>
    </source>
</evidence>
<keyword evidence="2" id="KW-0964">Secreted</keyword>
<evidence type="ECO:0000256" key="5">
    <source>
        <dbReference type="SAM" id="MobiDB-lite"/>
    </source>
</evidence>
<keyword evidence="9" id="KW-1185">Reference proteome</keyword>
<dbReference type="Gene3D" id="3.80.10.10">
    <property type="entry name" value="Ribonuclease Inhibitor"/>
    <property type="match status" value="1"/>
</dbReference>
<name>A0ABW1SRH4_9LACO</name>
<keyword evidence="1" id="KW-0134">Cell wall</keyword>
<gene>
    <name evidence="8" type="ORF">ACFP1G_06510</name>
</gene>
<dbReference type="SUPFAM" id="SSF52058">
    <property type="entry name" value="L domain-like"/>
    <property type="match status" value="1"/>
</dbReference>
<feature type="region of interest" description="Disordered" evidence="5">
    <location>
        <begin position="478"/>
        <end position="501"/>
    </location>
</feature>
<reference evidence="9" key="1">
    <citation type="journal article" date="2019" name="Int. J. Syst. Evol. Microbiol.">
        <title>The Global Catalogue of Microorganisms (GCM) 10K type strain sequencing project: providing services to taxonomists for standard genome sequencing and annotation.</title>
        <authorList>
            <consortium name="The Broad Institute Genomics Platform"/>
            <consortium name="The Broad Institute Genome Sequencing Center for Infectious Disease"/>
            <person name="Wu L."/>
            <person name="Ma J."/>
        </authorList>
    </citation>
    <scope>NUCLEOTIDE SEQUENCE [LARGE SCALE GENOMIC DNA]</scope>
    <source>
        <strain evidence="9">CCM 8905</strain>
    </source>
</reference>
<feature type="compositionally biased region" description="Polar residues" evidence="5">
    <location>
        <begin position="124"/>
        <end position="136"/>
    </location>
</feature>
<dbReference type="InterPro" id="IPR032675">
    <property type="entry name" value="LRR_dom_sf"/>
</dbReference>
<evidence type="ECO:0000256" key="4">
    <source>
        <dbReference type="ARBA" id="ARBA00023088"/>
    </source>
</evidence>
<evidence type="ECO:0000256" key="3">
    <source>
        <dbReference type="ARBA" id="ARBA00022729"/>
    </source>
</evidence>
<feature type="chain" id="PRO_5046281556" evidence="6">
    <location>
        <begin position="35"/>
        <end position="610"/>
    </location>
</feature>
<dbReference type="InterPro" id="IPR005046">
    <property type="entry name" value="DUF285"/>
</dbReference>
<dbReference type="Pfam" id="PF00746">
    <property type="entry name" value="Gram_pos_anchor"/>
    <property type="match status" value="1"/>
</dbReference>
<keyword evidence="3 6" id="KW-0732">Signal</keyword>